<feature type="domain" description="Histidine kinase" evidence="17">
    <location>
        <begin position="553"/>
        <end position="774"/>
    </location>
</feature>
<keyword evidence="6" id="KW-0808">Transferase</keyword>
<dbReference type="SUPFAM" id="SSF47226">
    <property type="entry name" value="Histidine-containing phosphotransfer domain, HPT domain"/>
    <property type="match status" value="1"/>
</dbReference>
<dbReference type="InterPro" id="IPR013656">
    <property type="entry name" value="PAS_4"/>
</dbReference>
<feature type="domain" description="Response regulatory" evidence="18">
    <location>
        <begin position="792"/>
        <end position="913"/>
    </location>
</feature>
<dbReference type="SUPFAM" id="SSF52172">
    <property type="entry name" value="CheY-like"/>
    <property type="match status" value="2"/>
</dbReference>
<keyword evidence="4" id="KW-1003">Cell membrane</keyword>
<feature type="domain" description="PAC" evidence="20">
    <location>
        <begin position="209"/>
        <end position="259"/>
    </location>
</feature>
<dbReference type="GO" id="GO:0005524">
    <property type="term" value="F:ATP binding"/>
    <property type="evidence" value="ECO:0007669"/>
    <property type="project" value="UniProtKB-KW"/>
</dbReference>
<evidence type="ECO:0000256" key="5">
    <source>
        <dbReference type="ARBA" id="ARBA00022553"/>
    </source>
</evidence>
<dbReference type="PRINTS" id="PR00344">
    <property type="entry name" value="BCTRLSENSOR"/>
</dbReference>
<feature type="coiled-coil region" evidence="16">
    <location>
        <begin position="512"/>
        <end position="543"/>
    </location>
</feature>
<feature type="domain" description="HPt" evidence="21">
    <location>
        <begin position="1096"/>
        <end position="1188"/>
    </location>
</feature>
<evidence type="ECO:0000313" key="22">
    <source>
        <dbReference type="EMBL" id="ETA69066.1"/>
    </source>
</evidence>
<evidence type="ECO:0000259" key="19">
    <source>
        <dbReference type="PROSITE" id="PS50112"/>
    </source>
</evidence>
<evidence type="ECO:0000256" key="10">
    <source>
        <dbReference type="ARBA" id="ARBA00022840"/>
    </source>
</evidence>
<dbReference type="InterPro" id="IPR008207">
    <property type="entry name" value="Sig_transdc_His_kin_Hpt_dom"/>
</dbReference>
<evidence type="ECO:0000256" key="13">
    <source>
        <dbReference type="ARBA" id="ARBA00023136"/>
    </source>
</evidence>
<dbReference type="InterPro" id="IPR004358">
    <property type="entry name" value="Sig_transdc_His_kin-like_C"/>
</dbReference>
<comment type="caution">
    <text evidence="22">The sequence shown here is derived from an EMBL/GenBank/DDBJ whole genome shotgun (WGS) entry which is preliminary data.</text>
</comment>
<evidence type="ECO:0000259" key="18">
    <source>
        <dbReference type="PROSITE" id="PS50110"/>
    </source>
</evidence>
<feature type="domain" description="Response regulatory" evidence="18">
    <location>
        <begin position="942"/>
        <end position="1060"/>
    </location>
</feature>
<dbReference type="SUPFAM" id="SSF55874">
    <property type="entry name" value="ATPase domain of HSP90 chaperone/DNA topoisomerase II/histidine kinase"/>
    <property type="match status" value="1"/>
</dbReference>
<evidence type="ECO:0000313" key="23">
    <source>
        <dbReference type="Proteomes" id="UP000019483"/>
    </source>
</evidence>
<dbReference type="InterPro" id="IPR011006">
    <property type="entry name" value="CheY-like_superfamily"/>
</dbReference>
<dbReference type="InterPro" id="IPR036890">
    <property type="entry name" value="HATPase_C_sf"/>
</dbReference>
<feature type="domain" description="PAS" evidence="19">
    <location>
        <begin position="155"/>
        <end position="195"/>
    </location>
</feature>
<keyword evidence="9" id="KW-0418">Kinase</keyword>
<evidence type="ECO:0000256" key="6">
    <source>
        <dbReference type="ARBA" id="ARBA00022679"/>
    </source>
</evidence>
<dbReference type="Pfam" id="PF01627">
    <property type="entry name" value="Hpt"/>
    <property type="match status" value="1"/>
</dbReference>
<protein>
    <recommendedName>
        <fullName evidence="3">histidine kinase</fullName>
        <ecNumber evidence="3">2.7.13.3</ecNumber>
    </recommendedName>
</protein>
<dbReference type="PROSITE" id="PS50112">
    <property type="entry name" value="PAS"/>
    <property type="match status" value="3"/>
</dbReference>
<dbReference type="Pfam" id="PF02518">
    <property type="entry name" value="HATPase_c"/>
    <property type="match status" value="1"/>
</dbReference>
<evidence type="ECO:0000256" key="7">
    <source>
        <dbReference type="ARBA" id="ARBA00022692"/>
    </source>
</evidence>
<dbReference type="InterPro" id="IPR000700">
    <property type="entry name" value="PAS-assoc_C"/>
</dbReference>
<dbReference type="PANTHER" id="PTHR45339:SF1">
    <property type="entry name" value="HYBRID SIGNAL TRANSDUCTION HISTIDINE KINASE J"/>
    <property type="match status" value="1"/>
</dbReference>
<dbReference type="Gene3D" id="3.30.565.10">
    <property type="entry name" value="Histidine kinase-like ATPase, C-terminal domain"/>
    <property type="match status" value="1"/>
</dbReference>
<evidence type="ECO:0000256" key="11">
    <source>
        <dbReference type="ARBA" id="ARBA00022989"/>
    </source>
</evidence>
<feature type="domain" description="PAC" evidence="20">
    <location>
        <begin position="328"/>
        <end position="385"/>
    </location>
</feature>
<evidence type="ECO:0000256" key="16">
    <source>
        <dbReference type="SAM" id="Coils"/>
    </source>
</evidence>
<evidence type="ECO:0000256" key="8">
    <source>
        <dbReference type="ARBA" id="ARBA00022741"/>
    </source>
</evidence>
<dbReference type="SMART" id="SM00091">
    <property type="entry name" value="PAS"/>
    <property type="match status" value="4"/>
</dbReference>
<dbReference type="SMART" id="SM00086">
    <property type="entry name" value="PAC"/>
    <property type="match status" value="2"/>
</dbReference>
<dbReference type="Proteomes" id="UP000019483">
    <property type="component" value="Unassembled WGS sequence"/>
</dbReference>
<dbReference type="InterPro" id="IPR003594">
    <property type="entry name" value="HATPase_dom"/>
</dbReference>
<keyword evidence="11" id="KW-1133">Transmembrane helix</keyword>
<feature type="modified residue" description="4-aspartylphosphate" evidence="15">
    <location>
        <position position="991"/>
    </location>
</feature>
<dbReference type="InterPro" id="IPR035965">
    <property type="entry name" value="PAS-like_dom_sf"/>
</dbReference>
<feature type="modified residue" description="Phosphohistidine" evidence="14">
    <location>
        <position position="1134"/>
    </location>
</feature>
<evidence type="ECO:0000259" key="20">
    <source>
        <dbReference type="PROSITE" id="PS50113"/>
    </source>
</evidence>
<dbReference type="Pfam" id="PF13426">
    <property type="entry name" value="PAS_9"/>
    <property type="match status" value="2"/>
</dbReference>
<dbReference type="RefSeq" id="WP_023846200.1">
    <property type="nucleotide sequence ID" value="NZ_AZAJ01000001.1"/>
</dbReference>
<dbReference type="Gene3D" id="1.10.287.130">
    <property type="match status" value="1"/>
</dbReference>
<sequence>MVIRNNNNTLPDTHQKNDEGYRSLFDNNHAVMVLFDPETANIVDANNAACSFYGWKHDELVTKKIFDIAMLPEQEIISSIEMAVNEEQNRFVSKDKLANGDVRDVEIYAIPVNIGGKNLLCAIVNDVTEDIKVHEELTRSQIKYRLLADTTFEGIVIHDNGITLDANSAVSRVTGYGLDEVIGKNILKLLIHPDDLNIVFVNIANDNTKPYEVRSIKKDGTVFPIEIEAHSMMHNGKQIRVAAVRDITERKLTEAKLENERILLKGLLDSIPDMIFFKNTEGEYLGCNPEFSKFTGKDREEIIGLTSYDIFSKEKADIFTKNDELAIREGKVRSDKLWEKYPDGTDILLDLIKAPLIDHSGKIIGIVGVGHDITDNWKAEQTIKEINYLNQSTLDSLDANVCVLDEKGIIIKTNSSWKKFAGINEELSNKFSEGKNILHSLRESNEVFYGGTLDFANGIESVMQGYEDYFEVEFLCPFVDYEQWFVTKVRPFASIEVFPRKVVISRLDITDIKIAEKKLKEYNEKLKLKNKELDEALMIAEEATRAKSEFLANMSHEIRTPMNGVIGMTTLLLSTDLDEEQKHYVDTVQKSGDALLELINDILDISKIEARKFEIEELPIELNDVLEEVASLLAVKAHDKNLEFICAADPDVPGNIIADPVRLKQILINLGGNAIKFTHEGEVVINVSLVSENDSQTTLLFSVKDTGIGIPEDKTGVLFTKFSQVDASTTRNYGGTGLGLAISKELVEMMNGTIGVNSEPEKGSQFWFKISFTKHSKVKTRPKNCNSMKNSRVLVVDDNATNREYLVKLLGSWGMIAEEAADGPEALLALLKSSQKDMSFRLILLDMNMPEMDGLSLGKIIKSEEKLRDISLVILSSLGKPEESWAELKETFDAYITKPVKASELYNKLCAIYGDGYELQESISSNMDSSSSSGKLPDINASILLVEDNVVNQHVAQSMLQKLGLDVEIADNGMEAIEALKKKKYDLIFMDVQMPVMDGPEATRNIRKMQGASGKHTTIIAMTAHAMKDDRQRCLKAGMDDYISKPIKIQSLIDTLDYWLIKKHPELQQDGSLSVKPENSELIFDDKLLLENTMDDIQLARKVISIFMNNANRQLESLKTAILTGNDDIENLAHTFKGASASVGGMSLSNFVADIEAEAKSGNGSGMQDMIPELDRRYEELLDKLKQL</sequence>
<dbReference type="Pfam" id="PF00512">
    <property type="entry name" value="HisKA"/>
    <property type="match status" value="1"/>
</dbReference>
<dbReference type="Pfam" id="PF00072">
    <property type="entry name" value="Response_reg"/>
    <property type="match status" value="2"/>
</dbReference>
<evidence type="ECO:0000259" key="17">
    <source>
        <dbReference type="PROSITE" id="PS50109"/>
    </source>
</evidence>
<accession>W9E0D5</accession>
<dbReference type="AlphaFoldDB" id="W9E0D5"/>
<evidence type="ECO:0000256" key="12">
    <source>
        <dbReference type="ARBA" id="ARBA00023012"/>
    </source>
</evidence>
<dbReference type="FunFam" id="1.10.287.130:FF:000003">
    <property type="entry name" value="Histidine kinase"/>
    <property type="match status" value="1"/>
</dbReference>
<feature type="modified residue" description="4-aspartylphosphate" evidence="15">
    <location>
        <position position="846"/>
    </location>
</feature>
<evidence type="ECO:0000256" key="15">
    <source>
        <dbReference type="PROSITE-ProRule" id="PRU00169"/>
    </source>
</evidence>
<dbReference type="InterPro" id="IPR003661">
    <property type="entry name" value="HisK_dim/P_dom"/>
</dbReference>
<dbReference type="SMART" id="SM00448">
    <property type="entry name" value="REC"/>
    <property type="match status" value="2"/>
</dbReference>
<keyword evidence="16" id="KW-0175">Coiled coil</keyword>
<dbReference type="InterPro" id="IPR005467">
    <property type="entry name" value="His_kinase_dom"/>
</dbReference>
<dbReference type="STRING" id="1090322.MettiDRAFT_2559"/>
<organism evidence="22 23">
    <name type="scientific">Methanolobus tindarius DSM 2278</name>
    <dbReference type="NCBI Taxonomy" id="1090322"/>
    <lineage>
        <taxon>Archaea</taxon>
        <taxon>Methanobacteriati</taxon>
        <taxon>Methanobacteriota</taxon>
        <taxon>Stenosarchaea group</taxon>
        <taxon>Methanomicrobia</taxon>
        <taxon>Methanosarcinales</taxon>
        <taxon>Methanosarcinaceae</taxon>
        <taxon>Methanolobus</taxon>
    </lineage>
</organism>
<evidence type="ECO:0000256" key="4">
    <source>
        <dbReference type="ARBA" id="ARBA00022475"/>
    </source>
</evidence>
<gene>
    <name evidence="22" type="ORF">MettiDRAFT_2559</name>
</gene>
<dbReference type="Gene3D" id="3.30.450.20">
    <property type="entry name" value="PAS domain"/>
    <property type="match status" value="4"/>
</dbReference>
<reference evidence="22 23" key="1">
    <citation type="submission" date="2013-08" db="EMBL/GenBank/DDBJ databases">
        <authorList>
            <consortium name="DOE Joint Genome Institute"/>
            <person name="Eisen J."/>
            <person name="Huntemann M."/>
            <person name="Han J."/>
            <person name="Chen A."/>
            <person name="Kyrpides N."/>
            <person name="Mavromatis K."/>
            <person name="Markowitz V."/>
            <person name="Palaniappan K."/>
            <person name="Ivanova N."/>
            <person name="Schaumberg A."/>
            <person name="Pati A."/>
            <person name="Liolios K."/>
            <person name="Nordberg H.P."/>
            <person name="Cantor M.N."/>
            <person name="Hua S.X."/>
            <person name="Woyke T."/>
        </authorList>
    </citation>
    <scope>NUCLEOTIDE SEQUENCE [LARGE SCALE GENOMIC DNA]</scope>
    <source>
        <strain evidence="22 23">DSM 2278</strain>
    </source>
</reference>
<dbReference type="SUPFAM" id="SSF55785">
    <property type="entry name" value="PYP-like sensor domain (PAS domain)"/>
    <property type="match status" value="4"/>
</dbReference>
<dbReference type="SMART" id="SM00387">
    <property type="entry name" value="HATPase_c"/>
    <property type="match status" value="1"/>
</dbReference>
<evidence type="ECO:0000256" key="14">
    <source>
        <dbReference type="PROSITE-ProRule" id="PRU00110"/>
    </source>
</evidence>
<keyword evidence="23" id="KW-1185">Reference proteome</keyword>
<keyword evidence="7" id="KW-0812">Transmembrane</keyword>
<dbReference type="SMART" id="SM00388">
    <property type="entry name" value="HisKA"/>
    <property type="match status" value="1"/>
</dbReference>
<dbReference type="GO" id="GO:0005886">
    <property type="term" value="C:plasma membrane"/>
    <property type="evidence" value="ECO:0007669"/>
    <property type="project" value="UniProtKB-SubCell"/>
</dbReference>
<dbReference type="CDD" id="cd00088">
    <property type="entry name" value="HPT"/>
    <property type="match status" value="1"/>
</dbReference>
<dbReference type="NCBIfam" id="TIGR00229">
    <property type="entry name" value="sensory_box"/>
    <property type="match status" value="3"/>
</dbReference>
<comment type="catalytic activity">
    <reaction evidence="1">
        <text>ATP + protein L-histidine = ADP + protein N-phospho-L-histidine.</text>
        <dbReference type="EC" id="2.7.13.3"/>
    </reaction>
</comment>
<dbReference type="InterPro" id="IPR000014">
    <property type="entry name" value="PAS"/>
</dbReference>
<keyword evidence="12" id="KW-0902">Two-component regulatory system</keyword>
<proteinExistence type="predicted"/>
<dbReference type="OrthoDB" id="342253at2157"/>
<dbReference type="FunFam" id="3.30.565.10:FF:000010">
    <property type="entry name" value="Sensor histidine kinase RcsC"/>
    <property type="match status" value="1"/>
</dbReference>
<keyword evidence="8" id="KW-0547">Nucleotide-binding</keyword>
<comment type="subcellular location">
    <subcellularLocation>
        <location evidence="2">Cell membrane</location>
        <topology evidence="2">Multi-pass membrane protein</topology>
    </subcellularLocation>
</comment>
<evidence type="ECO:0000256" key="2">
    <source>
        <dbReference type="ARBA" id="ARBA00004651"/>
    </source>
</evidence>
<dbReference type="PROSITE" id="PS50113">
    <property type="entry name" value="PAC"/>
    <property type="match status" value="2"/>
</dbReference>
<dbReference type="Gene3D" id="1.20.120.160">
    <property type="entry name" value="HPT domain"/>
    <property type="match status" value="1"/>
</dbReference>
<dbReference type="PROSITE" id="PS50894">
    <property type="entry name" value="HPT"/>
    <property type="match status" value="1"/>
</dbReference>
<name>W9E0D5_METTI</name>
<keyword evidence="10" id="KW-0067">ATP-binding</keyword>
<dbReference type="Gene3D" id="3.40.50.2300">
    <property type="match status" value="2"/>
</dbReference>
<dbReference type="InterPro" id="IPR001610">
    <property type="entry name" value="PAC"/>
</dbReference>
<dbReference type="CDD" id="cd16922">
    <property type="entry name" value="HATPase_EvgS-ArcB-TorS-like"/>
    <property type="match status" value="1"/>
</dbReference>
<keyword evidence="13" id="KW-0472">Membrane</keyword>
<dbReference type="CDD" id="cd17546">
    <property type="entry name" value="REC_hyHK_CKI1_RcsC-like"/>
    <property type="match status" value="1"/>
</dbReference>
<dbReference type="Pfam" id="PF08448">
    <property type="entry name" value="PAS_4"/>
    <property type="match status" value="1"/>
</dbReference>
<dbReference type="PROSITE" id="PS50109">
    <property type="entry name" value="HIS_KIN"/>
    <property type="match status" value="1"/>
</dbReference>
<evidence type="ECO:0000256" key="9">
    <source>
        <dbReference type="ARBA" id="ARBA00022777"/>
    </source>
</evidence>
<feature type="domain" description="PAS" evidence="19">
    <location>
        <begin position="260"/>
        <end position="330"/>
    </location>
</feature>
<dbReference type="CDD" id="cd00130">
    <property type="entry name" value="PAS"/>
    <property type="match status" value="2"/>
</dbReference>
<dbReference type="InterPro" id="IPR036097">
    <property type="entry name" value="HisK_dim/P_sf"/>
</dbReference>
<dbReference type="GO" id="GO:0000155">
    <property type="term" value="F:phosphorelay sensor kinase activity"/>
    <property type="evidence" value="ECO:0007669"/>
    <property type="project" value="InterPro"/>
</dbReference>
<dbReference type="PROSITE" id="PS50110">
    <property type="entry name" value="RESPONSE_REGULATORY"/>
    <property type="match status" value="2"/>
</dbReference>
<dbReference type="InterPro" id="IPR001789">
    <property type="entry name" value="Sig_transdc_resp-reg_receiver"/>
</dbReference>
<dbReference type="SUPFAM" id="SSF47384">
    <property type="entry name" value="Homodimeric domain of signal transducing histidine kinase"/>
    <property type="match status" value="1"/>
</dbReference>
<dbReference type="InterPro" id="IPR036641">
    <property type="entry name" value="HPT_dom_sf"/>
</dbReference>
<evidence type="ECO:0000256" key="1">
    <source>
        <dbReference type="ARBA" id="ARBA00000085"/>
    </source>
</evidence>
<dbReference type="CDD" id="cd00082">
    <property type="entry name" value="HisKA"/>
    <property type="match status" value="1"/>
</dbReference>
<feature type="domain" description="PAS" evidence="19">
    <location>
        <begin position="17"/>
        <end position="73"/>
    </location>
</feature>
<evidence type="ECO:0000259" key="21">
    <source>
        <dbReference type="PROSITE" id="PS50894"/>
    </source>
</evidence>
<evidence type="ECO:0000256" key="3">
    <source>
        <dbReference type="ARBA" id="ARBA00012438"/>
    </source>
</evidence>
<keyword evidence="5 15" id="KW-0597">Phosphoprotein</keyword>
<dbReference type="PANTHER" id="PTHR45339">
    <property type="entry name" value="HYBRID SIGNAL TRANSDUCTION HISTIDINE KINASE J"/>
    <property type="match status" value="1"/>
</dbReference>
<dbReference type="EC" id="2.7.13.3" evidence="3"/>
<dbReference type="EMBL" id="AZAJ01000001">
    <property type="protein sequence ID" value="ETA69066.1"/>
    <property type="molecule type" value="Genomic_DNA"/>
</dbReference>